<geneLocation type="chloroplast" evidence="2"/>
<reference evidence="2" key="1">
    <citation type="journal article" date="2014" name="Mar. Genomics">
        <title>The chloroplast genome of the diatom Seminavis robusta: New features introduced through multiple mechanisms of horizontal gene transfer.</title>
        <authorList>
            <person name="Brembu T."/>
            <person name="Winge P."/>
            <person name="Klungerud A.T."/>
            <person name="Nederbragt A.J."/>
            <person name="Jakobsen K.S."/>
            <person name="Bones A.M."/>
        </authorList>
    </citation>
    <scope>NUCLEOTIDE SEQUENCE</scope>
    <source>
        <strain evidence="2">D6</strain>
    </source>
</reference>
<protein>
    <submittedName>
        <fullName evidence="2">Uncharacterized protein</fullName>
    </submittedName>
</protein>
<keyword evidence="2" id="KW-0934">Plastid</keyword>
<proteinExistence type="predicted"/>
<gene>
    <name evidence="2" type="primary">ORF-292</name>
</gene>
<feature type="compositionally biased region" description="Basic and acidic residues" evidence="1">
    <location>
        <begin position="154"/>
        <end position="165"/>
    </location>
</feature>
<name>A0A3Q8QXH3_9STRA</name>
<keyword evidence="2" id="KW-0150">Chloroplast</keyword>
<evidence type="ECO:0000256" key="1">
    <source>
        <dbReference type="SAM" id="MobiDB-lite"/>
    </source>
</evidence>
<dbReference type="AlphaFoldDB" id="A0A3Q8QXH3"/>
<feature type="region of interest" description="Disordered" evidence="1">
    <location>
        <begin position="70"/>
        <end position="183"/>
    </location>
</feature>
<reference evidence="2" key="2">
    <citation type="submission" date="2018-05" db="EMBL/GenBank/DDBJ databases">
        <authorList>
            <person name="Brembu T."/>
            <person name="Winge P."/>
            <person name="Klungerud A.T."/>
            <person name="Nederbragt A.J."/>
            <person name="Jakobsen K.S."/>
            <person name="Bones A.M."/>
        </authorList>
    </citation>
    <scope>NUCLEOTIDE SEQUENCE</scope>
    <source>
        <strain evidence="2">D6</strain>
    </source>
</reference>
<sequence>MSFKKRETNQNKIRHPGRKRKIIATIALSLSLLFGKTRLSSSQSSSPNFDNKVVQEKIIDDQEFCSLEDNDQQVILAKTGDSGPSVPTSPGRGQPSNFPTPPAGGRPSRNVPGVNPYPVAPKIVDQGLGAGANPAGAGGGGGAAEFDDQCSVPENKKSQESKSDYDYPLNAPKKKKQSAEQCELDENVTDGKIEIVYRIKENPALIREAERMGKDQAAQKDVNNLIEQLSLGNDNPGIGNRRVKNLKNVSEARGRNEGRVYFREKDGKIEILAKSNKDNQNKVIGILQKMGY</sequence>
<accession>A0A3Q8QXH3</accession>
<dbReference type="EMBL" id="MH356727">
    <property type="protein sequence ID" value="AZJ16667.1"/>
    <property type="molecule type" value="Genomic_DNA"/>
</dbReference>
<organism evidence="2">
    <name type="scientific">Seminavis robusta</name>
    <dbReference type="NCBI Taxonomy" id="568900"/>
    <lineage>
        <taxon>Eukaryota</taxon>
        <taxon>Sar</taxon>
        <taxon>Stramenopiles</taxon>
        <taxon>Ochrophyta</taxon>
        <taxon>Bacillariophyta</taxon>
        <taxon>Bacillariophyceae</taxon>
        <taxon>Bacillariophycidae</taxon>
        <taxon>Naviculales</taxon>
        <taxon>Naviculaceae</taxon>
        <taxon>Seminavis</taxon>
    </lineage>
</organism>
<evidence type="ECO:0000313" key="2">
    <source>
        <dbReference type="EMBL" id="AZJ16667.1"/>
    </source>
</evidence>